<dbReference type="RefSeq" id="XP_029652812.2">
    <property type="nucleotide sequence ID" value="XM_029796952.2"/>
</dbReference>
<keyword evidence="5 8" id="KW-1133">Transmembrane helix</keyword>
<evidence type="ECO:0000256" key="3">
    <source>
        <dbReference type="ARBA" id="ARBA00022692"/>
    </source>
</evidence>
<evidence type="ECO:0000256" key="4">
    <source>
        <dbReference type="ARBA" id="ARBA00022737"/>
    </source>
</evidence>
<evidence type="ECO:0000313" key="12">
    <source>
        <dbReference type="Proteomes" id="UP000515154"/>
    </source>
</evidence>
<dbReference type="PROSITE" id="PS50221">
    <property type="entry name" value="GAIN_B"/>
    <property type="match status" value="1"/>
</dbReference>
<dbReference type="GO" id="GO:0016020">
    <property type="term" value="C:membrane"/>
    <property type="evidence" value="ECO:0007669"/>
    <property type="project" value="UniProtKB-SubCell"/>
</dbReference>
<evidence type="ECO:0000259" key="10">
    <source>
        <dbReference type="PROSITE" id="PS50227"/>
    </source>
</evidence>
<dbReference type="Proteomes" id="UP000515154">
    <property type="component" value="Linkage group LG29"/>
</dbReference>
<dbReference type="PRINTS" id="PR00249">
    <property type="entry name" value="GPCRSECRETIN"/>
</dbReference>
<dbReference type="InterPro" id="IPR017981">
    <property type="entry name" value="GPCR_2-like_7TM"/>
</dbReference>
<keyword evidence="3 8" id="KW-0812">Transmembrane</keyword>
<dbReference type="PROSITE" id="PS50261">
    <property type="entry name" value="G_PROTEIN_RECEP_F2_4"/>
    <property type="match status" value="1"/>
</dbReference>
<dbReference type="SUPFAM" id="SSF52058">
    <property type="entry name" value="L domain-like"/>
    <property type="match status" value="1"/>
</dbReference>
<proteinExistence type="predicted"/>
<feature type="transmembrane region" description="Helical" evidence="8">
    <location>
        <begin position="922"/>
        <end position="945"/>
    </location>
</feature>
<dbReference type="InterPro" id="IPR000832">
    <property type="entry name" value="GPCR_2_secretin-like"/>
</dbReference>
<sequence>MLTLVHNKIEKVERGIFQGLNNLQQLYLNGNNISSIEQGSFQGLPRLQQLYLNNNSIQKYEDGAFFFLPSIAGINLENNDRMVCGCHLPAFVRHIKKVYSRTVDVNGTCEEAPGKLIPILKYSQCQNYSLFQRNLQCQTCSKMICNDLDVTRCPGSMPVCRFALSTNGVTLKTEKSCSTYRKCVQAMRDNTAACDKWPSGTTCTGCCFGNLCNKNDFVGWTKSFVFHLTFKKFNDYKIPTVNISRAMQQELLHVTAIFRVEYCGLVNTKIIYTMYCSVLNKISKDQLRRNISRVFTQSQALNDIEVQQGHMKLIDEMVCDENTTSTNNGTFSWPMTKIGTTAEIPCHAYVATRYCSSRTVGHPEMASSQNMSSQKCSPYNGIWKEPDMSQCYNTEWITRRLKDIARKNIDKGNINNISKEILDISQKSVYFKEEHIVLTVEILEKMVPLISKVYANITVSNVLRCINNLINIPEEVLAGAEEEKRSANRLMDLIQEIPEKIPLEEQQVTVLYSNLGIGVSKVNPDTFDGLFYGVSYGTNDAKEKAMINPSPNPDQQEADAKLMASISLPRSLLKHLKDEERSSVSRITFFSMRDDKLYRLTQNSSTKQNARINSHVLAASVPDIPMGNLNEPVNISFNLIHQNARNLQCVYWDESPGLNPHWSPIGCHISRHEPGKEVVCSCDYLTSFALLADIYQNEGETENAFSITSNIGSGISLAFLILTIIIHVCFRNPWDLMSSKVLVSLCSSLAVTNFIFLVGMQSYVQTMAGCKAVAALLHYFLLTSVMWMTVEAFHVYLSVVVVFKTCQTCFMKSSIFSWGLPAVIVIITLAINSTNNYIKIAEVCWLSAPSFYAAFLAPVAISLIFNIIMPSLVIWHLIMMHSNKRSEQERSKVRVLGLVGLLFLFGLTLVFAFFAVREAAKVFDYLFTIFNTLQGMFIFVFYCIYKKDTRNIIREFVNERKRINQWKITAGRSSSSVNEIMDKATETNI</sequence>
<dbReference type="CDD" id="cd15040">
    <property type="entry name" value="7tmB2_Adhesion"/>
    <property type="match status" value="1"/>
</dbReference>
<evidence type="ECO:0000256" key="2">
    <source>
        <dbReference type="ARBA" id="ARBA00022614"/>
    </source>
</evidence>
<accession>A0A6P7TTY8</accession>
<dbReference type="InterPro" id="IPR000203">
    <property type="entry name" value="GPS"/>
</dbReference>
<dbReference type="PROSITE" id="PS51450">
    <property type="entry name" value="LRR"/>
    <property type="match status" value="1"/>
</dbReference>
<dbReference type="AlphaFoldDB" id="A0A6P7TTY8"/>
<dbReference type="InterPro" id="IPR032675">
    <property type="entry name" value="LRR_dom_sf"/>
</dbReference>
<dbReference type="CDD" id="cd23553">
    <property type="entry name" value="TFP_LU_ECD_Ly6PGE"/>
    <property type="match status" value="1"/>
</dbReference>
<dbReference type="SMART" id="SM00303">
    <property type="entry name" value="GPS"/>
    <property type="match status" value="1"/>
</dbReference>
<gene>
    <name evidence="13" type="primary">LOC115225979</name>
</gene>
<keyword evidence="7" id="KW-1015">Disulfide bond</keyword>
<dbReference type="GO" id="GO:0004930">
    <property type="term" value="F:G protein-coupled receptor activity"/>
    <property type="evidence" value="ECO:0007669"/>
    <property type="project" value="InterPro"/>
</dbReference>
<evidence type="ECO:0000256" key="6">
    <source>
        <dbReference type="ARBA" id="ARBA00023136"/>
    </source>
</evidence>
<feature type="transmembrane region" description="Helical" evidence="8">
    <location>
        <begin position="851"/>
        <end position="875"/>
    </location>
</feature>
<keyword evidence="12" id="KW-1185">Reference proteome</keyword>
<feature type="transmembrane region" description="Helical" evidence="8">
    <location>
        <begin position="742"/>
        <end position="764"/>
    </location>
</feature>
<keyword evidence="2" id="KW-0433">Leucine-rich repeat</keyword>
<dbReference type="InterPro" id="IPR046338">
    <property type="entry name" value="GAIN_dom_sf"/>
</dbReference>
<evidence type="ECO:0000256" key="1">
    <source>
        <dbReference type="ARBA" id="ARBA00004141"/>
    </source>
</evidence>
<dbReference type="Gene3D" id="1.20.1070.10">
    <property type="entry name" value="Rhodopsin 7-helix transmembrane proteins"/>
    <property type="match status" value="1"/>
</dbReference>
<evidence type="ECO:0000259" key="11">
    <source>
        <dbReference type="PROSITE" id="PS50261"/>
    </source>
</evidence>
<dbReference type="InterPro" id="IPR003591">
    <property type="entry name" value="Leu-rich_rpt_typical-subtyp"/>
</dbReference>
<evidence type="ECO:0000313" key="13">
    <source>
        <dbReference type="RefSeq" id="XP_029652812.2"/>
    </source>
</evidence>
<evidence type="ECO:0000256" key="7">
    <source>
        <dbReference type="ARBA" id="ARBA00023157"/>
    </source>
</evidence>
<dbReference type="InterPro" id="IPR057244">
    <property type="entry name" value="GAIN_B"/>
</dbReference>
<dbReference type="PANTHER" id="PTHR45692">
    <property type="entry name" value="G_PROTEIN_RECEP_F2_4 DOMAIN-CONTAINING PROTEIN"/>
    <property type="match status" value="1"/>
</dbReference>
<reference evidence="13" key="1">
    <citation type="submission" date="2025-08" db="UniProtKB">
        <authorList>
            <consortium name="RefSeq"/>
        </authorList>
    </citation>
    <scope>IDENTIFICATION</scope>
</reference>
<feature type="transmembrane region" description="Helical" evidence="8">
    <location>
        <begin position="776"/>
        <end position="803"/>
    </location>
</feature>
<keyword evidence="4" id="KW-0677">Repeat</keyword>
<dbReference type="Pfam" id="PF00002">
    <property type="entry name" value="7tm_2"/>
    <property type="match status" value="1"/>
</dbReference>
<feature type="transmembrane region" description="Helical" evidence="8">
    <location>
        <begin position="895"/>
        <end position="916"/>
    </location>
</feature>
<feature type="transmembrane region" description="Helical" evidence="8">
    <location>
        <begin position="711"/>
        <end position="730"/>
    </location>
</feature>
<dbReference type="SMART" id="SM00369">
    <property type="entry name" value="LRR_TYP"/>
    <property type="match status" value="2"/>
</dbReference>
<dbReference type="SUPFAM" id="SSF81321">
    <property type="entry name" value="Family A G protein-coupled receptor-like"/>
    <property type="match status" value="1"/>
</dbReference>
<dbReference type="GO" id="GO:0007166">
    <property type="term" value="P:cell surface receptor signaling pathway"/>
    <property type="evidence" value="ECO:0007669"/>
    <property type="project" value="InterPro"/>
</dbReference>
<evidence type="ECO:0000256" key="8">
    <source>
        <dbReference type="SAM" id="Phobius"/>
    </source>
</evidence>
<dbReference type="InterPro" id="IPR001879">
    <property type="entry name" value="GPCR_2_extracellular_dom"/>
</dbReference>
<dbReference type="Gene3D" id="2.60.220.50">
    <property type="match status" value="1"/>
</dbReference>
<dbReference type="Pfam" id="PF01825">
    <property type="entry name" value="GPS"/>
    <property type="match status" value="1"/>
</dbReference>
<protein>
    <submittedName>
        <fullName evidence="13">Adhesion G-protein coupled receptor G6-like isoform X1</fullName>
    </submittedName>
</protein>
<feature type="domain" description="G-protein coupled receptors family 2 profile 1" evidence="10">
    <location>
        <begin position="319"/>
        <end position="395"/>
    </location>
</feature>
<dbReference type="PANTHER" id="PTHR45692:SF1">
    <property type="entry name" value="G-PROTEIN COUPLED RECEPTORS FAMILY 2 PROFILE 2 DOMAIN-CONTAINING PROTEIN"/>
    <property type="match status" value="1"/>
</dbReference>
<feature type="transmembrane region" description="Helical" evidence="8">
    <location>
        <begin position="815"/>
        <end position="831"/>
    </location>
</feature>
<feature type="domain" description="G-protein coupled receptors family 2 profile 2" evidence="11">
    <location>
        <begin position="705"/>
        <end position="946"/>
    </location>
</feature>
<name>A0A6P7TTY8_9MOLL</name>
<organism evidence="12 13">
    <name type="scientific">Octopus sinensis</name>
    <name type="common">East Asian common octopus</name>
    <dbReference type="NCBI Taxonomy" id="2607531"/>
    <lineage>
        <taxon>Eukaryota</taxon>
        <taxon>Metazoa</taxon>
        <taxon>Spiralia</taxon>
        <taxon>Lophotrochozoa</taxon>
        <taxon>Mollusca</taxon>
        <taxon>Cephalopoda</taxon>
        <taxon>Coleoidea</taxon>
        <taxon>Octopodiformes</taxon>
        <taxon>Octopoda</taxon>
        <taxon>Incirrata</taxon>
        <taxon>Octopodidae</taxon>
        <taxon>Octopus</taxon>
    </lineage>
</organism>
<evidence type="ECO:0000259" key="9">
    <source>
        <dbReference type="PROSITE" id="PS50221"/>
    </source>
</evidence>
<dbReference type="KEGG" id="osn:115225979"/>
<dbReference type="InterPro" id="IPR001611">
    <property type="entry name" value="Leu-rich_rpt"/>
</dbReference>
<dbReference type="Gene3D" id="3.80.10.10">
    <property type="entry name" value="Ribonuclease Inhibitor"/>
    <property type="match status" value="1"/>
</dbReference>
<dbReference type="PROSITE" id="PS50227">
    <property type="entry name" value="G_PROTEIN_RECEP_F2_3"/>
    <property type="match status" value="1"/>
</dbReference>
<evidence type="ECO:0000256" key="5">
    <source>
        <dbReference type="ARBA" id="ARBA00022989"/>
    </source>
</evidence>
<dbReference type="InterPro" id="IPR058808">
    <property type="entry name" value="GAIN_ADGRA2/3"/>
</dbReference>
<keyword evidence="6 8" id="KW-0472">Membrane</keyword>
<dbReference type="Pfam" id="PF26588">
    <property type="entry name" value="GAIN_ADGRA3"/>
    <property type="match status" value="1"/>
</dbReference>
<dbReference type="Pfam" id="PF13855">
    <property type="entry name" value="LRR_8"/>
    <property type="match status" value="1"/>
</dbReference>
<comment type="subcellular location">
    <subcellularLocation>
        <location evidence="1">Membrane</location>
        <topology evidence="1">Multi-pass membrane protein</topology>
    </subcellularLocation>
</comment>
<feature type="domain" description="GAIN-B" evidence="9">
    <location>
        <begin position="506"/>
        <end position="698"/>
    </location>
</feature>